<protein>
    <submittedName>
        <fullName evidence="2">Uncharacterized protein</fullName>
    </submittedName>
</protein>
<evidence type="ECO:0000313" key="2">
    <source>
        <dbReference type="EMBL" id="MPC26122.1"/>
    </source>
</evidence>
<dbReference type="EMBL" id="VSRR010001557">
    <property type="protein sequence ID" value="MPC26122.1"/>
    <property type="molecule type" value="Genomic_DNA"/>
</dbReference>
<proteinExistence type="predicted"/>
<organism evidence="2 3">
    <name type="scientific">Portunus trituberculatus</name>
    <name type="common">Swimming crab</name>
    <name type="synonym">Neptunus trituberculatus</name>
    <dbReference type="NCBI Taxonomy" id="210409"/>
    <lineage>
        <taxon>Eukaryota</taxon>
        <taxon>Metazoa</taxon>
        <taxon>Ecdysozoa</taxon>
        <taxon>Arthropoda</taxon>
        <taxon>Crustacea</taxon>
        <taxon>Multicrustacea</taxon>
        <taxon>Malacostraca</taxon>
        <taxon>Eumalacostraca</taxon>
        <taxon>Eucarida</taxon>
        <taxon>Decapoda</taxon>
        <taxon>Pleocyemata</taxon>
        <taxon>Brachyura</taxon>
        <taxon>Eubrachyura</taxon>
        <taxon>Portunoidea</taxon>
        <taxon>Portunidae</taxon>
        <taxon>Portuninae</taxon>
        <taxon>Portunus</taxon>
    </lineage>
</organism>
<dbReference type="AlphaFoldDB" id="A0A5B7DWR5"/>
<evidence type="ECO:0000256" key="1">
    <source>
        <dbReference type="SAM" id="MobiDB-lite"/>
    </source>
</evidence>
<reference evidence="2 3" key="1">
    <citation type="submission" date="2019-05" db="EMBL/GenBank/DDBJ databases">
        <title>Another draft genome of Portunus trituberculatus and its Hox gene families provides insights of decapod evolution.</title>
        <authorList>
            <person name="Jeong J.-H."/>
            <person name="Song I."/>
            <person name="Kim S."/>
            <person name="Choi T."/>
            <person name="Kim D."/>
            <person name="Ryu S."/>
            <person name="Kim W."/>
        </authorList>
    </citation>
    <scope>NUCLEOTIDE SEQUENCE [LARGE SCALE GENOMIC DNA]</scope>
    <source>
        <tissue evidence="2">Muscle</tissue>
    </source>
</reference>
<name>A0A5B7DWR5_PORTR</name>
<feature type="compositionally biased region" description="Polar residues" evidence="1">
    <location>
        <begin position="32"/>
        <end position="48"/>
    </location>
</feature>
<gene>
    <name evidence="2" type="ORF">E2C01_019254</name>
</gene>
<keyword evidence="3" id="KW-1185">Reference proteome</keyword>
<dbReference type="Proteomes" id="UP000324222">
    <property type="component" value="Unassembled WGS sequence"/>
</dbReference>
<comment type="caution">
    <text evidence="2">The sequence shown here is derived from an EMBL/GenBank/DDBJ whole genome shotgun (WGS) entry which is preliminary data.</text>
</comment>
<evidence type="ECO:0000313" key="3">
    <source>
        <dbReference type="Proteomes" id="UP000324222"/>
    </source>
</evidence>
<sequence>MIVSRISPLLCVQHTEMALSHGNSDHSRENQHNTSSGPPNWQRQNARGISTLGEPEDGLEK</sequence>
<feature type="region of interest" description="Disordered" evidence="1">
    <location>
        <begin position="17"/>
        <end position="61"/>
    </location>
</feature>
<accession>A0A5B7DWR5</accession>